<keyword evidence="3" id="KW-0472">Membrane</keyword>
<keyword evidence="1" id="KW-0677">Repeat</keyword>
<dbReference type="SUPFAM" id="SSF48239">
    <property type="entry name" value="Terpenoid cyclases/Protein prenyltransferases"/>
    <property type="match status" value="1"/>
</dbReference>
<dbReference type="InterPro" id="IPR001330">
    <property type="entry name" value="Prenyltrans"/>
</dbReference>
<feature type="transmembrane region" description="Helical" evidence="3">
    <location>
        <begin position="402"/>
        <end position="423"/>
    </location>
</feature>
<gene>
    <name evidence="6" type="ORF">H8Z77_08405</name>
</gene>
<reference evidence="6 7" key="1">
    <citation type="submission" date="2020-08" db="EMBL/GenBank/DDBJ databases">
        <title>Genome public.</title>
        <authorList>
            <person name="Liu C."/>
            <person name="Sun Q."/>
        </authorList>
    </citation>
    <scope>NUCLEOTIDE SEQUENCE [LARGE SCALE GENOMIC DNA]</scope>
    <source>
        <strain evidence="6 7">NSJ-27</strain>
    </source>
</reference>
<feature type="domain" description="Prenyltransferase alpha-alpha toroid" evidence="5">
    <location>
        <begin position="227"/>
        <end position="375"/>
    </location>
</feature>
<dbReference type="CDD" id="cd00688">
    <property type="entry name" value="ISOPREN_C2_like"/>
    <property type="match status" value="1"/>
</dbReference>
<dbReference type="EMBL" id="JACOQK010000001">
    <property type="protein sequence ID" value="MBC5788036.1"/>
    <property type="molecule type" value="Genomic_DNA"/>
</dbReference>
<evidence type="ECO:0000256" key="1">
    <source>
        <dbReference type="ARBA" id="ARBA00022737"/>
    </source>
</evidence>
<dbReference type="InterPro" id="IPR008930">
    <property type="entry name" value="Terpenoid_cyclase/PrenylTrfase"/>
</dbReference>
<accession>A0ABR7ISB4</accession>
<proteinExistence type="predicted"/>
<dbReference type="Pfam" id="PF00432">
    <property type="entry name" value="Prenyltrans"/>
    <property type="match status" value="1"/>
</dbReference>
<dbReference type="Gene3D" id="1.50.10.20">
    <property type="match status" value="1"/>
</dbReference>
<comment type="caution">
    <text evidence="6">The sequence shown here is derived from an EMBL/GenBank/DDBJ whole genome shotgun (WGS) entry which is preliminary data.</text>
</comment>
<evidence type="ECO:0000313" key="6">
    <source>
        <dbReference type="EMBL" id="MBC5788036.1"/>
    </source>
</evidence>
<name>A0ABR7ISB4_9CLOT</name>
<protein>
    <submittedName>
        <fullName evidence="6">Terpene cyclase/mutase family protein</fullName>
    </submittedName>
</protein>
<keyword evidence="3" id="KW-0812">Transmembrane</keyword>
<evidence type="ECO:0000256" key="4">
    <source>
        <dbReference type="SAM" id="SignalP"/>
    </source>
</evidence>
<keyword evidence="4" id="KW-0732">Signal</keyword>
<dbReference type="Proteomes" id="UP000649151">
    <property type="component" value="Unassembled WGS sequence"/>
</dbReference>
<sequence>MIKRCLACCLVFALFFCFVTPVFAETESSESSSSMASSQPESTIESSSSSEQTSSSLESSSSQLSSTVASSSQQSFQNSTTTSILDRSSSQKEPVSNSGGFDGFENQDEAGFHWDDQMTAALNRASTWLGLNEKDETYLIVTGVCGTTTDVATATKMKQKIVERNGEYHQAFLLEQDILSLVFSGLNPKDFQGLDLIQVLYQYPDLPTEGVYSMAFALIAYDSNDYSLSRNARNSRKRLVNWLLESQNEDGSFGMPGSEIRDTATVLTALSNYVDQKEVSDAVRKGLVYLQDTQNKDGDFLQDGIAYSENLSYVMIALNSLGISVNDSRFAQNHQNLMDRLLAYQGSDGGFSVQIGEESTVRSTGQAILAMVATQHQINPYIQQNNLNYQSSSEGQSDGMSIQWIIAVVIAVLMIVGIVVVIYNRKKKLRKLQQLETEKEETKK</sequence>
<organism evidence="6 7">
    <name type="scientific">Clostridium facile</name>
    <dbReference type="NCBI Taxonomy" id="2763035"/>
    <lineage>
        <taxon>Bacteria</taxon>
        <taxon>Bacillati</taxon>
        <taxon>Bacillota</taxon>
        <taxon>Clostridia</taxon>
        <taxon>Eubacteriales</taxon>
        <taxon>Clostridiaceae</taxon>
        <taxon>Clostridium</taxon>
    </lineage>
</organism>
<feature type="region of interest" description="Disordered" evidence="2">
    <location>
        <begin position="29"/>
        <end position="102"/>
    </location>
</feature>
<evidence type="ECO:0000313" key="7">
    <source>
        <dbReference type="Proteomes" id="UP000649151"/>
    </source>
</evidence>
<keyword evidence="7" id="KW-1185">Reference proteome</keyword>
<evidence type="ECO:0000256" key="2">
    <source>
        <dbReference type="SAM" id="MobiDB-lite"/>
    </source>
</evidence>
<feature type="chain" id="PRO_5045484501" evidence="4">
    <location>
        <begin position="25"/>
        <end position="444"/>
    </location>
</feature>
<feature type="compositionally biased region" description="Polar residues" evidence="2">
    <location>
        <begin position="84"/>
        <end position="99"/>
    </location>
</feature>
<dbReference type="RefSeq" id="WP_186996729.1">
    <property type="nucleotide sequence ID" value="NZ_JACOQK010000001.1"/>
</dbReference>
<feature type="compositionally biased region" description="Low complexity" evidence="2">
    <location>
        <begin position="29"/>
        <end position="83"/>
    </location>
</feature>
<evidence type="ECO:0000259" key="5">
    <source>
        <dbReference type="Pfam" id="PF00432"/>
    </source>
</evidence>
<evidence type="ECO:0000256" key="3">
    <source>
        <dbReference type="SAM" id="Phobius"/>
    </source>
</evidence>
<keyword evidence="3" id="KW-1133">Transmembrane helix</keyword>
<feature type="signal peptide" evidence="4">
    <location>
        <begin position="1"/>
        <end position="24"/>
    </location>
</feature>